<sequence length="38" mass="4033">MGKYADAMISFASAPAMWPARSTARSEESEPSVPTTTV</sequence>
<accession>X8AYL7</accession>
<reference evidence="2" key="1">
    <citation type="submission" date="2014-01" db="EMBL/GenBank/DDBJ databases">
        <authorList>
            <person name="Brown-Elliot B."/>
            <person name="Wallace R."/>
            <person name="Lenaerts A."/>
            <person name="Ordway D."/>
            <person name="DeGroote M.A."/>
            <person name="Parker T."/>
            <person name="Sizemore C."/>
            <person name="Tallon L.J."/>
            <person name="Sadzewicz L.K."/>
            <person name="Sengamalay N."/>
            <person name="Fraser C.M."/>
            <person name="Hine E."/>
            <person name="Shefchek K.A."/>
            <person name="Das S.P."/>
            <person name="Tettelin H."/>
        </authorList>
    </citation>
    <scope>NUCLEOTIDE SEQUENCE [LARGE SCALE GENOMIC DNA]</scope>
    <source>
        <strain evidence="2">4042</strain>
    </source>
</reference>
<dbReference type="EMBL" id="JAOB01000046">
    <property type="protein sequence ID" value="EUA35845.1"/>
    <property type="molecule type" value="Genomic_DNA"/>
</dbReference>
<feature type="region of interest" description="Disordered" evidence="1">
    <location>
        <begin position="17"/>
        <end position="38"/>
    </location>
</feature>
<evidence type="ECO:0000256" key="1">
    <source>
        <dbReference type="SAM" id="MobiDB-lite"/>
    </source>
</evidence>
<dbReference type="AlphaFoldDB" id="X8AYL7"/>
<dbReference type="PATRIC" id="fig|1299334.3.peg.4858"/>
<proteinExistence type="predicted"/>
<evidence type="ECO:0000313" key="2">
    <source>
        <dbReference type="EMBL" id="EUA35845.1"/>
    </source>
</evidence>
<organism evidence="2">
    <name type="scientific">Mycobacterium xenopi 4042</name>
    <dbReference type="NCBI Taxonomy" id="1299334"/>
    <lineage>
        <taxon>Bacteria</taxon>
        <taxon>Bacillati</taxon>
        <taxon>Actinomycetota</taxon>
        <taxon>Actinomycetes</taxon>
        <taxon>Mycobacteriales</taxon>
        <taxon>Mycobacteriaceae</taxon>
        <taxon>Mycobacterium</taxon>
    </lineage>
</organism>
<protein>
    <submittedName>
        <fullName evidence="2">Uncharacterized protein</fullName>
    </submittedName>
</protein>
<comment type="caution">
    <text evidence="2">The sequence shown here is derived from an EMBL/GenBank/DDBJ whole genome shotgun (WGS) entry which is preliminary data.</text>
</comment>
<name>X8AYL7_MYCXE</name>
<gene>
    <name evidence="2" type="ORF">I553_3565</name>
</gene>